<comment type="similarity">
    <text evidence="1">Belongs to the 'GDXG' lipolytic enzyme family.</text>
</comment>
<dbReference type="PANTHER" id="PTHR48081:SF30">
    <property type="entry name" value="ACETYL-HYDROLASE LIPR-RELATED"/>
    <property type="match status" value="1"/>
</dbReference>
<keyword evidence="5" id="KW-1185">Reference proteome</keyword>
<dbReference type="InterPro" id="IPR050300">
    <property type="entry name" value="GDXG_lipolytic_enzyme"/>
</dbReference>
<dbReference type="GO" id="GO:0016787">
    <property type="term" value="F:hydrolase activity"/>
    <property type="evidence" value="ECO:0007669"/>
    <property type="project" value="UniProtKB-KW"/>
</dbReference>
<evidence type="ECO:0000313" key="5">
    <source>
        <dbReference type="Proteomes" id="UP001214301"/>
    </source>
</evidence>
<name>A0ABY7RGJ2_9PSED</name>
<dbReference type="EMBL" id="CP116669">
    <property type="protein sequence ID" value="WCI02677.1"/>
    <property type="molecule type" value="Genomic_DNA"/>
</dbReference>
<dbReference type="SUPFAM" id="SSF53474">
    <property type="entry name" value="alpha/beta-Hydrolases"/>
    <property type="match status" value="1"/>
</dbReference>
<dbReference type="PANTHER" id="PTHR48081">
    <property type="entry name" value="AB HYDROLASE SUPERFAMILY PROTEIN C4A8.06C"/>
    <property type="match status" value="1"/>
</dbReference>
<gene>
    <name evidence="4" type="ORF">PMC74_12625</name>
</gene>
<evidence type="ECO:0000256" key="2">
    <source>
        <dbReference type="ARBA" id="ARBA00022801"/>
    </source>
</evidence>
<dbReference type="Proteomes" id="UP001214301">
    <property type="component" value="Chromosome"/>
</dbReference>
<sequence length="290" mass="30409">MSQHELDNVHAQLLARRATPPASLAEARDGYDQLCKRFPPPAGCTSTPSALGGVPVRVVGPPSATRALLYAHGGGFMVGSAEGFAGVAGTLAAAASATAYVVDYRRAPEHPSPAAEDDVLTAYEALLNSHNAAEVVLVGDSAGAYLLVRSLIKAKAKGIPLPGCVVLFSPWIDLELSGASVQAKACVDPFLSADKLKASASAYLAATRQDPYTICESDLRGFPVLLIQVGENEILLDDACTLARIAGAAGVHVRLEVWPQMFHVWHLFAPQLSAARKALTDAAEFIDKSI</sequence>
<accession>A0ABY7RGJ2</accession>
<dbReference type="InterPro" id="IPR013094">
    <property type="entry name" value="AB_hydrolase_3"/>
</dbReference>
<protein>
    <submittedName>
        <fullName evidence="4">Alpha/beta hydrolase</fullName>
    </submittedName>
</protein>
<keyword evidence="2 4" id="KW-0378">Hydrolase</keyword>
<dbReference type="Gene3D" id="3.40.50.1820">
    <property type="entry name" value="alpha/beta hydrolase"/>
    <property type="match status" value="1"/>
</dbReference>
<reference evidence="4 5" key="1">
    <citation type="journal article" date="2020" name="Front. Microbiol.">
        <title>Toward Biorecycling: Isolation of a Soil Bacterium That Grows on a Polyurethane Oligomer and Monomer.</title>
        <authorList>
            <person name="Espinosa M.J.C."/>
            <person name="Blanco A.C."/>
            <person name="Schmidgall T."/>
            <person name="Atanasoff-Kardjalieff A.K."/>
            <person name="Kappelmeyer U."/>
            <person name="Tischler D."/>
            <person name="Pieper D.H."/>
            <person name="Heipieper H.J."/>
            <person name="Eberlein C."/>
        </authorList>
    </citation>
    <scope>NUCLEOTIDE SEQUENCE [LARGE SCALE GENOMIC DNA]</scope>
    <source>
        <strain evidence="4 5">TDA1</strain>
    </source>
</reference>
<dbReference type="Pfam" id="PF07859">
    <property type="entry name" value="Abhydrolase_3"/>
    <property type="match status" value="1"/>
</dbReference>
<dbReference type="RefSeq" id="WP_095064679.1">
    <property type="nucleotide sequence ID" value="NZ_CP116669.1"/>
</dbReference>
<organism evidence="4 5">
    <name type="scientific">Pseudomonas capeferrum</name>
    <dbReference type="NCBI Taxonomy" id="1495066"/>
    <lineage>
        <taxon>Bacteria</taxon>
        <taxon>Pseudomonadati</taxon>
        <taxon>Pseudomonadota</taxon>
        <taxon>Gammaproteobacteria</taxon>
        <taxon>Pseudomonadales</taxon>
        <taxon>Pseudomonadaceae</taxon>
        <taxon>Pseudomonas</taxon>
    </lineage>
</organism>
<evidence type="ECO:0000256" key="1">
    <source>
        <dbReference type="ARBA" id="ARBA00010515"/>
    </source>
</evidence>
<evidence type="ECO:0000313" key="4">
    <source>
        <dbReference type="EMBL" id="WCI02677.1"/>
    </source>
</evidence>
<feature type="domain" description="Alpha/beta hydrolase fold-3" evidence="3">
    <location>
        <begin position="68"/>
        <end position="266"/>
    </location>
</feature>
<evidence type="ECO:0000259" key="3">
    <source>
        <dbReference type="Pfam" id="PF07859"/>
    </source>
</evidence>
<dbReference type="InterPro" id="IPR029058">
    <property type="entry name" value="AB_hydrolase_fold"/>
</dbReference>
<proteinExistence type="inferred from homology"/>